<organism evidence="8 9">
    <name type="scientific">Polycladospora coralii</name>
    <dbReference type="NCBI Taxonomy" id="2771432"/>
    <lineage>
        <taxon>Bacteria</taxon>
        <taxon>Bacillati</taxon>
        <taxon>Bacillota</taxon>
        <taxon>Bacilli</taxon>
        <taxon>Bacillales</taxon>
        <taxon>Thermoactinomycetaceae</taxon>
        <taxon>Polycladospora</taxon>
    </lineage>
</organism>
<dbReference type="GO" id="GO:0006635">
    <property type="term" value="P:fatty acid beta-oxidation"/>
    <property type="evidence" value="ECO:0007669"/>
    <property type="project" value="TreeGrafter"/>
</dbReference>
<dbReference type="InterPro" id="IPR036291">
    <property type="entry name" value="NAD(P)-bd_dom_sf"/>
</dbReference>
<dbReference type="Pfam" id="PF02737">
    <property type="entry name" value="3HCDH_N"/>
    <property type="match status" value="1"/>
</dbReference>
<dbReference type="AlphaFoldDB" id="A0A926N848"/>
<sequence length="285" mass="32022">MGQGIAELLASKGFDTYLLEKSIEDAQCALHHIELSLDKELSKWGITRAEKRATLSRVHITDDPTIMSDADFVIESVYECLQTKQQILELFDELSRPEVILASNTSTLSLTEIAAFTRRPDKVIGLHFVHPVPKIPLVEVVRGLKTSSETVKNVFDFLSYLELEGVEVYESPGFVTTRLITMLINEALYTLMEGVATATDIDRAMKFGFQFKVGPLEMADRFGLDSVLAAMERLYREFGDPKFRPCPILKKMVRAGQLGVKTEEGFFLYDEDGDRIEVNQEVVSG</sequence>
<feature type="binding site" evidence="5">
    <location>
        <position position="106"/>
    </location>
    <ligand>
        <name>CoA</name>
        <dbReference type="ChEBI" id="CHEBI:57287"/>
    </ligand>
</feature>
<dbReference type="InterPro" id="IPR006176">
    <property type="entry name" value="3-OHacyl-CoA_DH_NAD-bd"/>
</dbReference>
<dbReference type="Gene3D" id="1.10.1040.10">
    <property type="entry name" value="N-(1-d-carboxylethyl)-l-norvaline Dehydrogenase, domain 2"/>
    <property type="match status" value="1"/>
</dbReference>
<evidence type="ECO:0000256" key="3">
    <source>
        <dbReference type="ARBA" id="ARBA00023002"/>
    </source>
</evidence>
<dbReference type="Gene3D" id="3.40.50.720">
    <property type="entry name" value="NAD(P)-binding Rossmann-like Domain"/>
    <property type="match status" value="1"/>
</dbReference>
<evidence type="ECO:0000256" key="5">
    <source>
        <dbReference type="PIRSR" id="PIRSR000105-3"/>
    </source>
</evidence>
<keyword evidence="9" id="KW-1185">Reference proteome</keyword>
<evidence type="ECO:0000259" key="7">
    <source>
        <dbReference type="Pfam" id="PF02737"/>
    </source>
</evidence>
<feature type="domain" description="3-hydroxyacyl-CoA dehydrogenase C-terminal" evidence="6">
    <location>
        <begin position="173"/>
        <end position="269"/>
    </location>
</feature>
<protein>
    <submittedName>
        <fullName evidence="8">3-hydroxybutyryl-CoA dehydrogenase</fullName>
    </submittedName>
</protein>
<comment type="caution">
    <text evidence="8">The sequence shown here is derived from an EMBL/GenBank/DDBJ whole genome shotgun (WGS) entry which is preliminary data.</text>
</comment>
<evidence type="ECO:0000313" key="9">
    <source>
        <dbReference type="Proteomes" id="UP000661691"/>
    </source>
</evidence>
<comment type="similarity">
    <text evidence="2">Belongs to the 3-hydroxyacyl-CoA dehydrogenase family.</text>
</comment>
<keyword evidence="3" id="KW-0560">Oxidoreductase</keyword>
<reference evidence="8" key="1">
    <citation type="submission" date="2020-09" db="EMBL/GenBank/DDBJ databases">
        <title>A novel bacterium of genus Hazenella, isolated from South China Sea.</title>
        <authorList>
            <person name="Huang H."/>
            <person name="Mo K."/>
            <person name="Hu Y."/>
        </authorList>
    </citation>
    <scope>NUCLEOTIDE SEQUENCE</scope>
    <source>
        <strain evidence="8">IB182357</strain>
    </source>
</reference>
<gene>
    <name evidence="8" type="ORF">IC620_03895</name>
</gene>
<accession>A0A926N848</accession>
<dbReference type="PIRSF" id="PIRSF000105">
    <property type="entry name" value="HCDH"/>
    <property type="match status" value="1"/>
</dbReference>
<dbReference type="InterPro" id="IPR013328">
    <property type="entry name" value="6PGD_dom2"/>
</dbReference>
<feature type="site" description="Important for catalytic activity" evidence="4">
    <location>
        <position position="127"/>
    </location>
</feature>
<proteinExistence type="inferred from homology"/>
<dbReference type="SUPFAM" id="SSF51735">
    <property type="entry name" value="NAD(P)-binding Rossmann-fold domains"/>
    <property type="match status" value="1"/>
</dbReference>
<evidence type="ECO:0000313" key="8">
    <source>
        <dbReference type="EMBL" id="MBD1371497.1"/>
    </source>
</evidence>
<evidence type="ECO:0000256" key="1">
    <source>
        <dbReference type="ARBA" id="ARBA00005086"/>
    </source>
</evidence>
<name>A0A926N848_9BACL</name>
<dbReference type="GO" id="GO:0008691">
    <property type="term" value="F:3-hydroxybutyryl-CoA dehydrogenase activity"/>
    <property type="evidence" value="ECO:0007669"/>
    <property type="project" value="TreeGrafter"/>
</dbReference>
<feature type="binding site" evidence="5">
    <location>
        <position position="43"/>
    </location>
    <ligand>
        <name>CoA</name>
        <dbReference type="ChEBI" id="CHEBI:57287"/>
    </ligand>
</feature>
<dbReference type="PANTHER" id="PTHR48075:SF5">
    <property type="entry name" value="3-HYDROXYBUTYRYL-COA DEHYDROGENASE"/>
    <property type="match status" value="1"/>
</dbReference>
<dbReference type="InterPro" id="IPR008927">
    <property type="entry name" value="6-PGluconate_DH-like_C_sf"/>
</dbReference>
<evidence type="ECO:0000256" key="2">
    <source>
        <dbReference type="ARBA" id="ARBA00009463"/>
    </source>
</evidence>
<evidence type="ECO:0000259" key="6">
    <source>
        <dbReference type="Pfam" id="PF00725"/>
    </source>
</evidence>
<comment type="pathway">
    <text evidence="1">Lipid metabolism; butanoate metabolism.</text>
</comment>
<dbReference type="InterPro" id="IPR006108">
    <property type="entry name" value="3HC_DH_C"/>
</dbReference>
<dbReference type="EMBL" id="JACXAH010000004">
    <property type="protein sequence ID" value="MBD1371497.1"/>
    <property type="molecule type" value="Genomic_DNA"/>
</dbReference>
<feature type="binding site" evidence="5">
    <location>
        <position position="36"/>
    </location>
    <ligand>
        <name>CoA</name>
        <dbReference type="ChEBI" id="CHEBI:57287"/>
    </ligand>
</feature>
<dbReference type="Proteomes" id="UP000661691">
    <property type="component" value="Unassembled WGS sequence"/>
</dbReference>
<dbReference type="SUPFAM" id="SSF48179">
    <property type="entry name" value="6-phosphogluconate dehydrogenase C-terminal domain-like"/>
    <property type="match status" value="1"/>
</dbReference>
<dbReference type="PANTHER" id="PTHR48075">
    <property type="entry name" value="3-HYDROXYACYL-COA DEHYDROGENASE FAMILY PROTEIN"/>
    <property type="match status" value="1"/>
</dbReference>
<evidence type="ECO:0000256" key="4">
    <source>
        <dbReference type="PIRSR" id="PIRSR000105-1"/>
    </source>
</evidence>
<dbReference type="Pfam" id="PF00725">
    <property type="entry name" value="3HCDH"/>
    <property type="match status" value="1"/>
</dbReference>
<dbReference type="GO" id="GO:0070403">
    <property type="term" value="F:NAD+ binding"/>
    <property type="evidence" value="ECO:0007669"/>
    <property type="project" value="InterPro"/>
</dbReference>
<feature type="domain" description="3-hydroxyacyl-CoA dehydrogenase NAD binding" evidence="7">
    <location>
        <begin position="1"/>
        <end position="168"/>
    </location>
</feature>
<dbReference type="InterPro" id="IPR022694">
    <property type="entry name" value="3-OHacyl-CoA_DH"/>
</dbReference>